<gene>
    <name evidence="1" type="ORF">HPB47_005442</name>
</gene>
<dbReference type="Proteomes" id="UP000805193">
    <property type="component" value="Unassembled WGS sequence"/>
</dbReference>
<organism evidence="1 2">
    <name type="scientific">Ixodes persulcatus</name>
    <name type="common">Taiga tick</name>
    <dbReference type="NCBI Taxonomy" id="34615"/>
    <lineage>
        <taxon>Eukaryota</taxon>
        <taxon>Metazoa</taxon>
        <taxon>Ecdysozoa</taxon>
        <taxon>Arthropoda</taxon>
        <taxon>Chelicerata</taxon>
        <taxon>Arachnida</taxon>
        <taxon>Acari</taxon>
        <taxon>Parasitiformes</taxon>
        <taxon>Ixodida</taxon>
        <taxon>Ixodoidea</taxon>
        <taxon>Ixodidae</taxon>
        <taxon>Ixodinae</taxon>
        <taxon>Ixodes</taxon>
    </lineage>
</organism>
<evidence type="ECO:0000313" key="1">
    <source>
        <dbReference type="EMBL" id="KAG0417638.1"/>
    </source>
</evidence>
<name>A0AC60PCW9_IXOPE</name>
<evidence type="ECO:0000313" key="2">
    <source>
        <dbReference type="Proteomes" id="UP000805193"/>
    </source>
</evidence>
<sequence>MKSSPEVSCLGQDSVHITTKASEQFVALLVREAFKHSKDKKTVQYSDLAAVVDSQDRLDFLNGKRKMFREQFDSVDALESRIKEKGKGVMGLCAYVQEPCFH</sequence>
<proteinExistence type="predicted"/>
<reference evidence="1 2" key="1">
    <citation type="journal article" date="2020" name="Cell">
        <title>Large-Scale Comparative Analyses of Tick Genomes Elucidate Their Genetic Diversity and Vector Capacities.</title>
        <authorList>
            <consortium name="Tick Genome and Microbiome Consortium (TIGMIC)"/>
            <person name="Jia N."/>
            <person name="Wang J."/>
            <person name="Shi W."/>
            <person name="Du L."/>
            <person name="Sun Y."/>
            <person name="Zhan W."/>
            <person name="Jiang J.F."/>
            <person name="Wang Q."/>
            <person name="Zhang B."/>
            <person name="Ji P."/>
            <person name="Bell-Sakyi L."/>
            <person name="Cui X.M."/>
            <person name="Yuan T.T."/>
            <person name="Jiang B.G."/>
            <person name="Yang W.F."/>
            <person name="Lam T.T."/>
            <person name="Chang Q.C."/>
            <person name="Ding S.J."/>
            <person name="Wang X.J."/>
            <person name="Zhu J.G."/>
            <person name="Ruan X.D."/>
            <person name="Zhao L."/>
            <person name="Wei J.T."/>
            <person name="Ye R.Z."/>
            <person name="Que T.C."/>
            <person name="Du C.H."/>
            <person name="Zhou Y.H."/>
            <person name="Cheng J.X."/>
            <person name="Dai P.F."/>
            <person name="Guo W.B."/>
            <person name="Han X.H."/>
            <person name="Huang E.J."/>
            <person name="Li L.F."/>
            <person name="Wei W."/>
            <person name="Gao Y.C."/>
            <person name="Liu J.Z."/>
            <person name="Shao H.Z."/>
            <person name="Wang X."/>
            <person name="Wang C.C."/>
            <person name="Yang T.C."/>
            <person name="Huo Q.B."/>
            <person name="Li W."/>
            <person name="Chen H.Y."/>
            <person name="Chen S.E."/>
            <person name="Zhou L.G."/>
            <person name="Ni X.B."/>
            <person name="Tian J.H."/>
            <person name="Sheng Y."/>
            <person name="Liu T."/>
            <person name="Pan Y.S."/>
            <person name="Xia L.Y."/>
            <person name="Li J."/>
            <person name="Zhao F."/>
            <person name="Cao W.C."/>
        </authorList>
    </citation>
    <scope>NUCLEOTIDE SEQUENCE [LARGE SCALE GENOMIC DNA]</scope>
    <source>
        <strain evidence="1">Iper-2018</strain>
    </source>
</reference>
<keyword evidence="2" id="KW-1185">Reference proteome</keyword>
<dbReference type="EMBL" id="JABSTQ010010819">
    <property type="protein sequence ID" value="KAG0417638.1"/>
    <property type="molecule type" value="Genomic_DNA"/>
</dbReference>
<comment type="caution">
    <text evidence="1">The sequence shown here is derived from an EMBL/GenBank/DDBJ whole genome shotgun (WGS) entry which is preliminary data.</text>
</comment>
<accession>A0AC60PCW9</accession>
<protein>
    <submittedName>
        <fullName evidence="1">Uncharacterized protein</fullName>
    </submittedName>
</protein>